<dbReference type="EMBL" id="CP002042">
    <property type="protein sequence ID" value="ADH63267.1"/>
    <property type="molecule type" value="Genomic_DNA"/>
</dbReference>
<evidence type="ECO:0000256" key="5">
    <source>
        <dbReference type="ARBA" id="ARBA00023136"/>
    </source>
</evidence>
<feature type="transmembrane region" description="Helical" evidence="6">
    <location>
        <begin position="176"/>
        <end position="194"/>
    </location>
</feature>
<sequence>MRLPPLIYPLFSILAWGSNATALKVLVAYLPPHAMNSLRVLVASLVYAALWALFSRERLGWRDWVVIAGLGLIGNSLYQWLFLEGIPRLPASYTSIVSSTNPIWVALLSVIWLRESLPKMAYVGLVLSLAGVMILSAETLEQGGAQWLGIAFVLLSAVSWAVYTVGARRLAGGYRLLTWTGGSFVLGMVPYWLLHTPDMLRLASAAVPVWVWVLLIASGLLANTLAFLTWMHGVRQLGPVRVAVFSNLTPVVGVLAGVVFLGERLPLQALLGGLLTLWGVLIAQRAQRM</sequence>
<name>D7BEM4_ALLS1</name>
<evidence type="ECO:0000256" key="2">
    <source>
        <dbReference type="ARBA" id="ARBA00007362"/>
    </source>
</evidence>
<keyword evidence="9" id="KW-1185">Reference proteome</keyword>
<dbReference type="InterPro" id="IPR000620">
    <property type="entry name" value="EamA_dom"/>
</dbReference>
<reference evidence="8 9" key="1">
    <citation type="journal article" date="2010" name="Stand. Genomic Sci.">
        <title>Complete genome sequence of Meiothermus silvanus type strain (VI-R2).</title>
        <authorList>
            <person name="Sikorski J."/>
            <person name="Tindall B.J."/>
            <person name="Lowry S."/>
            <person name="Lucas S."/>
            <person name="Nolan M."/>
            <person name="Copeland A."/>
            <person name="Glavina Del Rio T."/>
            <person name="Tice H."/>
            <person name="Cheng J.F."/>
            <person name="Han C."/>
            <person name="Pitluck S."/>
            <person name="Liolios K."/>
            <person name="Ivanova N."/>
            <person name="Mavromatis K."/>
            <person name="Mikhailova N."/>
            <person name="Pati A."/>
            <person name="Goodwin L."/>
            <person name="Chen A."/>
            <person name="Palaniappan K."/>
            <person name="Land M."/>
            <person name="Hauser L."/>
            <person name="Chang Y.J."/>
            <person name="Jeffries C.D."/>
            <person name="Rohde M."/>
            <person name="Goker M."/>
            <person name="Woyke T."/>
            <person name="Bristow J."/>
            <person name="Eisen J.A."/>
            <person name="Markowitz V."/>
            <person name="Hugenholtz P."/>
            <person name="Kyrpides N.C."/>
            <person name="Klenk H.P."/>
            <person name="Lapidus A."/>
        </authorList>
    </citation>
    <scope>NUCLEOTIDE SEQUENCE [LARGE SCALE GENOMIC DNA]</scope>
    <source>
        <strain evidence="9">ATCC 700542 / DSM 9946 / VI-R2</strain>
    </source>
</reference>
<proteinExistence type="inferred from homology"/>
<protein>
    <recommendedName>
        <fullName evidence="7">EamA domain-containing protein</fullName>
    </recommendedName>
</protein>
<dbReference type="STRING" id="526227.Mesil_1374"/>
<feature type="domain" description="EamA" evidence="7">
    <location>
        <begin position="148"/>
        <end position="282"/>
    </location>
</feature>
<comment type="subcellular location">
    <subcellularLocation>
        <location evidence="1">Membrane</location>
        <topology evidence="1">Multi-pass membrane protein</topology>
    </subcellularLocation>
</comment>
<dbReference type="RefSeq" id="WP_013157836.1">
    <property type="nucleotide sequence ID" value="NC_014212.1"/>
</dbReference>
<dbReference type="InterPro" id="IPR050638">
    <property type="entry name" value="AA-Vitamin_Transporters"/>
</dbReference>
<dbReference type="eggNOG" id="COG0697">
    <property type="taxonomic scope" value="Bacteria"/>
</dbReference>
<feature type="transmembrane region" description="Helical" evidence="6">
    <location>
        <begin position="61"/>
        <end position="81"/>
    </location>
</feature>
<keyword evidence="3 6" id="KW-0812">Transmembrane</keyword>
<evidence type="ECO:0000256" key="6">
    <source>
        <dbReference type="SAM" id="Phobius"/>
    </source>
</evidence>
<keyword evidence="5 6" id="KW-0472">Membrane</keyword>
<dbReference type="HOGENOM" id="CLU_033863_4_2_0"/>
<dbReference type="InterPro" id="IPR037185">
    <property type="entry name" value="EmrE-like"/>
</dbReference>
<feature type="transmembrane region" description="Helical" evidence="6">
    <location>
        <begin position="38"/>
        <end position="54"/>
    </location>
</feature>
<dbReference type="KEGG" id="msv:Mesil_1374"/>
<feature type="transmembrane region" description="Helical" evidence="6">
    <location>
        <begin position="93"/>
        <end position="113"/>
    </location>
</feature>
<dbReference type="GO" id="GO:0016020">
    <property type="term" value="C:membrane"/>
    <property type="evidence" value="ECO:0007669"/>
    <property type="project" value="UniProtKB-SubCell"/>
</dbReference>
<dbReference type="PANTHER" id="PTHR32322">
    <property type="entry name" value="INNER MEMBRANE TRANSPORTER"/>
    <property type="match status" value="1"/>
</dbReference>
<evidence type="ECO:0000313" key="9">
    <source>
        <dbReference type="Proteomes" id="UP000001916"/>
    </source>
</evidence>
<dbReference type="AlphaFoldDB" id="D7BEM4"/>
<keyword evidence="4 6" id="KW-1133">Transmembrane helix</keyword>
<dbReference type="Gene3D" id="1.10.3730.20">
    <property type="match status" value="2"/>
</dbReference>
<feature type="transmembrane region" description="Helical" evidence="6">
    <location>
        <begin position="242"/>
        <end position="261"/>
    </location>
</feature>
<feature type="transmembrane region" description="Helical" evidence="6">
    <location>
        <begin position="209"/>
        <end position="230"/>
    </location>
</feature>
<evidence type="ECO:0000313" key="8">
    <source>
        <dbReference type="EMBL" id="ADH63267.1"/>
    </source>
</evidence>
<dbReference type="SUPFAM" id="SSF103481">
    <property type="entry name" value="Multidrug resistance efflux transporter EmrE"/>
    <property type="match status" value="2"/>
</dbReference>
<feature type="domain" description="EamA" evidence="7">
    <location>
        <begin position="7"/>
        <end position="136"/>
    </location>
</feature>
<dbReference type="OrthoDB" id="9805239at2"/>
<gene>
    <name evidence="8" type="ordered locus">Mesil_1374</name>
</gene>
<evidence type="ECO:0000259" key="7">
    <source>
        <dbReference type="Pfam" id="PF00892"/>
    </source>
</evidence>
<accession>D7BEM4</accession>
<dbReference type="Proteomes" id="UP000001916">
    <property type="component" value="Chromosome"/>
</dbReference>
<dbReference type="PANTHER" id="PTHR32322:SF2">
    <property type="entry name" value="EAMA DOMAIN-CONTAINING PROTEIN"/>
    <property type="match status" value="1"/>
</dbReference>
<organism evidence="8 9">
    <name type="scientific">Allomeiothermus silvanus (strain ATCC 700542 / DSM 9946 / NBRC 106475 / NCIMB 13440 / VI-R2)</name>
    <name type="common">Thermus silvanus</name>
    <dbReference type="NCBI Taxonomy" id="526227"/>
    <lineage>
        <taxon>Bacteria</taxon>
        <taxon>Thermotogati</taxon>
        <taxon>Deinococcota</taxon>
        <taxon>Deinococci</taxon>
        <taxon>Thermales</taxon>
        <taxon>Thermaceae</taxon>
        <taxon>Allomeiothermus</taxon>
    </lineage>
</organism>
<feature type="transmembrane region" description="Helical" evidence="6">
    <location>
        <begin position="267"/>
        <end position="283"/>
    </location>
</feature>
<feature type="transmembrane region" description="Helical" evidence="6">
    <location>
        <begin position="144"/>
        <end position="164"/>
    </location>
</feature>
<feature type="transmembrane region" description="Helical" evidence="6">
    <location>
        <begin position="120"/>
        <end position="138"/>
    </location>
</feature>
<evidence type="ECO:0000256" key="4">
    <source>
        <dbReference type="ARBA" id="ARBA00022989"/>
    </source>
</evidence>
<evidence type="ECO:0000256" key="3">
    <source>
        <dbReference type="ARBA" id="ARBA00022692"/>
    </source>
</evidence>
<comment type="similarity">
    <text evidence="2">Belongs to the EamA transporter family.</text>
</comment>
<evidence type="ECO:0000256" key="1">
    <source>
        <dbReference type="ARBA" id="ARBA00004141"/>
    </source>
</evidence>
<dbReference type="Pfam" id="PF00892">
    <property type="entry name" value="EamA"/>
    <property type="match status" value="2"/>
</dbReference>